<organism evidence="2">
    <name type="scientific">marine metagenome</name>
    <dbReference type="NCBI Taxonomy" id="408172"/>
    <lineage>
        <taxon>unclassified sequences</taxon>
        <taxon>metagenomes</taxon>
        <taxon>ecological metagenomes</taxon>
    </lineage>
</organism>
<name>A0A382K1J1_9ZZZZ</name>
<accession>A0A382K1J1</accession>
<evidence type="ECO:0000259" key="1">
    <source>
        <dbReference type="Pfam" id="PF01261"/>
    </source>
</evidence>
<dbReference type="InterPro" id="IPR013022">
    <property type="entry name" value="Xyl_isomerase-like_TIM-brl"/>
</dbReference>
<dbReference type="PANTHER" id="PTHR12110:SF21">
    <property type="entry name" value="XYLOSE ISOMERASE-LIKE TIM BARREL DOMAIN-CONTAINING PROTEIN"/>
    <property type="match status" value="1"/>
</dbReference>
<evidence type="ECO:0000313" key="2">
    <source>
        <dbReference type="EMBL" id="SVC17685.1"/>
    </source>
</evidence>
<reference evidence="2" key="1">
    <citation type="submission" date="2018-05" db="EMBL/GenBank/DDBJ databases">
        <authorList>
            <person name="Lanie J.A."/>
            <person name="Ng W.-L."/>
            <person name="Kazmierczak K.M."/>
            <person name="Andrzejewski T.M."/>
            <person name="Davidsen T.M."/>
            <person name="Wayne K.J."/>
            <person name="Tettelin H."/>
            <person name="Glass J.I."/>
            <person name="Rusch D."/>
            <person name="Podicherti R."/>
            <person name="Tsui H.-C.T."/>
            <person name="Winkler M.E."/>
        </authorList>
    </citation>
    <scope>NUCLEOTIDE SEQUENCE</scope>
</reference>
<dbReference type="Gene3D" id="3.20.20.150">
    <property type="entry name" value="Divalent-metal-dependent TIM barrel enzymes"/>
    <property type="match status" value="1"/>
</dbReference>
<dbReference type="AlphaFoldDB" id="A0A382K1J1"/>
<feature type="non-terminal residue" evidence="2">
    <location>
        <position position="241"/>
    </location>
</feature>
<dbReference type="InterPro" id="IPR050312">
    <property type="entry name" value="IolE/XylAMocC-like"/>
</dbReference>
<dbReference type="PANTHER" id="PTHR12110">
    <property type="entry name" value="HYDROXYPYRUVATE ISOMERASE"/>
    <property type="match status" value="1"/>
</dbReference>
<feature type="domain" description="Xylose isomerase-like TIM barrel" evidence="1">
    <location>
        <begin position="22"/>
        <end position="219"/>
    </location>
</feature>
<gene>
    <name evidence="2" type="ORF">METZ01_LOCUS270539</name>
</gene>
<sequence>MDISISTGAGGNGWSLDECADWSAAHDFDALRLSTSGVAEPDKILSEGPDEINGTLQKHGIYLAALSAHNNLLDDDKDLADAAEERLRKSIEAASILGTPVVVTHAGSPVGFRFYGNYSAAPGNPSDRSEELVERFKQRYTPVVKLAEDKGVTIAIDGAVRMGNIACNPQMWERVLEAVPSDNLGLSCDPSHWLWMMILPAEDAIRMFAGKWVYADVKDCEVSKEMLFKQGIIGNWWWQYR</sequence>
<protein>
    <recommendedName>
        <fullName evidence="1">Xylose isomerase-like TIM barrel domain-containing protein</fullName>
    </recommendedName>
</protein>
<dbReference type="InterPro" id="IPR036237">
    <property type="entry name" value="Xyl_isomerase-like_sf"/>
</dbReference>
<dbReference type="SUPFAM" id="SSF51658">
    <property type="entry name" value="Xylose isomerase-like"/>
    <property type="match status" value="1"/>
</dbReference>
<proteinExistence type="predicted"/>
<dbReference type="Pfam" id="PF01261">
    <property type="entry name" value="AP_endonuc_2"/>
    <property type="match status" value="1"/>
</dbReference>
<dbReference type="EMBL" id="UINC01077505">
    <property type="protein sequence ID" value="SVC17685.1"/>
    <property type="molecule type" value="Genomic_DNA"/>
</dbReference>